<dbReference type="OMA" id="GNNEHAV"/>
<dbReference type="GeneTree" id="ENSGT00940000158966"/>
<accession>A0A670Z862</accession>
<dbReference type="GO" id="GO:0005737">
    <property type="term" value="C:cytoplasm"/>
    <property type="evidence" value="ECO:0007669"/>
    <property type="project" value="TreeGrafter"/>
</dbReference>
<evidence type="ECO:0000313" key="4">
    <source>
        <dbReference type="Proteomes" id="UP000472273"/>
    </source>
</evidence>
<dbReference type="Gene3D" id="2.60.120.380">
    <property type="match status" value="1"/>
</dbReference>
<organism evidence="3 4">
    <name type="scientific">Pseudonaja textilis</name>
    <name type="common">Eastern brown snake</name>
    <dbReference type="NCBI Taxonomy" id="8673"/>
    <lineage>
        <taxon>Eukaryota</taxon>
        <taxon>Metazoa</taxon>
        <taxon>Chordata</taxon>
        <taxon>Craniata</taxon>
        <taxon>Vertebrata</taxon>
        <taxon>Euteleostomi</taxon>
        <taxon>Lepidosauria</taxon>
        <taxon>Squamata</taxon>
        <taxon>Bifurcata</taxon>
        <taxon>Unidentata</taxon>
        <taxon>Episquamata</taxon>
        <taxon>Toxicofera</taxon>
        <taxon>Serpentes</taxon>
        <taxon>Colubroidea</taxon>
        <taxon>Elapidae</taxon>
        <taxon>Hydrophiinae</taxon>
        <taxon>Pseudonaja</taxon>
    </lineage>
</organism>
<evidence type="ECO:0000256" key="1">
    <source>
        <dbReference type="ARBA" id="ARBA00007623"/>
    </source>
</evidence>
<protein>
    <recommendedName>
        <fullName evidence="2">Peptidase C2 calpain domain-containing protein</fullName>
    </recommendedName>
</protein>
<reference evidence="3" key="1">
    <citation type="submission" date="2025-08" db="UniProtKB">
        <authorList>
            <consortium name="Ensembl"/>
        </authorList>
    </citation>
    <scope>IDENTIFICATION</scope>
</reference>
<evidence type="ECO:0000313" key="3">
    <source>
        <dbReference type="Ensembl" id="ENSPTXP00000018028.1"/>
    </source>
</evidence>
<name>A0A670Z862_PSETE</name>
<dbReference type="SMART" id="SM00720">
    <property type="entry name" value="calpain_III"/>
    <property type="match status" value="1"/>
</dbReference>
<dbReference type="GO" id="GO:0004198">
    <property type="term" value="F:calcium-dependent cysteine-type endopeptidase activity"/>
    <property type="evidence" value="ECO:0007669"/>
    <property type="project" value="InterPro"/>
</dbReference>
<dbReference type="GO" id="GO:0006508">
    <property type="term" value="P:proteolysis"/>
    <property type="evidence" value="ECO:0007669"/>
    <property type="project" value="InterPro"/>
</dbReference>
<dbReference type="PANTHER" id="PTHR10183">
    <property type="entry name" value="CALPAIN"/>
    <property type="match status" value="1"/>
</dbReference>
<keyword evidence="4" id="KW-1185">Reference proteome</keyword>
<dbReference type="InterPro" id="IPR022682">
    <property type="entry name" value="Calpain_domain_III"/>
</dbReference>
<dbReference type="InterPro" id="IPR022684">
    <property type="entry name" value="Calpain_cysteine_protease"/>
</dbReference>
<dbReference type="Ensembl" id="ENSPTXT00000018570.1">
    <property type="protein sequence ID" value="ENSPTXP00000018028.1"/>
    <property type="gene ID" value="ENSPTXG00000012377.1"/>
</dbReference>
<dbReference type="Proteomes" id="UP000472273">
    <property type="component" value="Unplaced"/>
</dbReference>
<dbReference type="Pfam" id="PF01067">
    <property type="entry name" value="Calpain_III"/>
    <property type="match status" value="1"/>
</dbReference>
<reference evidence="3" key="2">
    <citation type="submission" date="2025-09" db="UniProtKB">
        <authorList>
            <consortium name="Ensembl"/>
        </authorList>
    </citation>
    <scope>IDENTIFICATION</scope>
</reference>
<dbReference type="PANTHER" id="PTHR10183:SF385">
    <property type="entry name" value="CALPAIN-9"/>
    <property type="match status" value="1"/>
</dbReference>
<comment type="similarity">
    <text evidence="1">Belongs to the peptidase C2 family.</text>
</comment>
<dbReference type="InterPro" id="IPR022683">
    <property type="entry name" value="Calpain_III"/>
</dbReference>
<sequence>QLDEHLTKDFFRYHASRAKSKSYINLREVSDRFELPPGDYIIVPTTYEPQQEADFLYREVCHQNLIKDQINHIIK</sequence>
<feature type="domain" description="Peptidase C2 calpain" evidence="2">
    <location>
        <begin position="1"/>
        <end position="65"/>
    </location>
</feature>
<proteinExistence type="inferred from homology"/>
<evidence type="ECO:0000259" key="2">
    <source>
        <dbReference type="SMART" id="SM00720"/>
    </source>
</evidence>
<dbReference type="AlphaFoldDB" id="A0A670Z862"/>
<dbReference type="InterPro" id="IPR036213">
    <property type="entry name" value="Calpain_III_sf"/>
</dbReference>
<dbReference type="SUPFAM" id="SSF49758">
    <property type="entry name" value="Calpain large subunit, middle domain (domain III)"/>
    <property type="match status" value="1"/>
</dbReference>